<evidence type="ECO:0000256" key="1">
    <source>
        <dbReference type="ARBA" id="ARBA00000900"/>
    </source>
</evidence>
<sequence>MSSSSSSSTSSSEPDHRGGGAAAATAYSTPPVLIAFVLVLLVICFVCFTLIYFCRCYFVSIIHTLAFHRSPSATATAAAATANSINNAPNSPFMGLDTALLEEFPTFPYSSVKDLRKEKKYGLECAICLLEFEDDSVLRLLTVCRHVFHQECVDLWLHRHKTCPVCRTDLETRKSSSSSSASPSDIHDHERQSVAAGGEEDGNADDVCIDVKEGGDEDGNNRFLRSHSTGHSIVMVREEGRDEDDDRYRLKLQQDADLRIVKNEMKKNNHHQYSRSCESYTEMMMTMMMAAKPLVPPCTNCGYVDHQTLSSSAPCSSRLGAAN</sequence>
<feature type="transmembrane region" description="Helical" evidence="10">
    <location>
        <begin position="32"/>
        <end position="53"/>
    </location>
</feature>
<dbReference type="EC" id="2.3.2.27" evidence="2"/>
<evidence type="ECO:0000259" key="11">
    <source>
        <dbReference type="PROSITE" id="PS50089"/>
    </source>
</evidence>
<comment type="catalytic activity">
    <reaction evidence="1">
        <text>S-ubiquitinyl-[E2 ubiquitin-conjugating enzyme]-L-cysteine + [acceptor protein]-L-lysine = [E2 ubiquitin-conjugating enzyme]-L-cysteine + N(6)-ubiquitinyl-[acceptor protein]-L-lysine.</text>
        <dbReference type="EC" id="2.3.2.27"/>
    </reaction>
</comment>
<keyword evidence="6" id="KW-0862">Zinc</keyword>
<keyword evidence="4 8" id="KW-0863">Zinc-finger</keyword>
<evidence type="ECO:0000256" key="4">
    <source>
        <dbReference type="ARBA" id="ARBA00022771"/>
    </source>
</evidence>
<evidence type="ECO:0000313" key="12">
    <source>
        <dbReference type="EMBL" id="MED6135302.1"/>
    </source>
</evidence>
<evidence type="ECO:0000256" key="6">
    <source>
        <dbReference type="ARBA" id="ARBA00022833"/>
    </source>
</evidence>
<keyword evidence="5" id="KW-0833">Ubl conjugation pathway</keyword>
<feature type="region of interest" description="Disordered" evidence="9">
    <location>
        <begin position="172"/>
        <end position="211"/>
    </location>
</feature>
<evidence type="ECO:0000256" key="10">
    <source>
        <dbReference type="SAM" id="Phobius"/>
    </source>
</evidence>
<keyword evidence="13" id="KW-1185">Reference proteome</keyword>
<organism evidence="12 13">
    <name type="scientific">Stylosanthes scabra</name>
    <dbReference type="NCBI Taxonomy" id="79078"/>
    <lineage>
        <taxon>Eukaryota</taxon>
        <taxon>Viridiplantae</taxon>
        <taxon>Streptophyta</taxon>
        <taxon>Embryophyta</taxon>
        <taxon>Tracheophyta</taxon>
        <taxon>Spermatophyta</taxon>
        <taxon>Magnoliopsida</taxon>
        <taxon>eudicotyledons</taxon>
        <taxon>Gunneridae</taxon>
        <taxon>Pentapetalae</taxon>
        <taxon>rosids</taxon>
        <taxon>fabids</taxon>
        <taxon>Fabales</taxon>
        <taxon>Fabaceae</taxon>
        <taxon>Papilionoideae</taxon>
        <taxon>50 kb inversion clade</taxon>
        <taxon>dalbergioids sensu lato</taxon>
        <taxon>Dalbergieae</taxon>
        <taxon>Pterocarpus clade</taxon>
        <taxon>Stylosanthes</taxon>
    </lineage>
</organism>
<evidence type="ECO:0000256" key="2">
    <source>
        <dbReference type="ARBA" id="ARBA00012483"/>
    </source>
</evidence>
<dbReference type="InterPro" id="IPR001841">
    <property type="entry name" value="Znf_RING"/>
</dbReference>
<accession>A0ABU6SFX7</accession>
<dbReference type="Pfam" id="PF13639">
    <property type="entry name" value="zf-RING_2"/>
    <property type="match status" value="1"/>
</dbReference>
<keyword evidence="10" id="KW-0812">Transmembrane</keyword>
<comment type="caution">
    <text evidence="12">The sequence shown here is derived from an EMBL/GenBank/DDBJ whole genome shotgun (WGS) entry which is preliminary data.</text>
</comment>
<dbReference type="InterPro" id="IPR053238">
    <property type="entry name" value="RING-H2_zinc_finger"/>
</dbReference>
<comment type="similarity">
    <text evidence="7">Belongs to the RING-type zinc finger family. ATL subfamily.</text>
</comment>
<dbReference type="SMART" id="SM00184">
    <property type="entry name" value="RING"/>
    <property type="match status" value="1"/>
</dbReference>
<feature type="region of interest" description="Disordered" evidence="9">
    <location>
        <begin position="1"/>
        <end position="20"/>
    </location>
</feature>
<reference evidence="12 13" key="1">
    <citation type="journal article" date="2023" name="Plants (Basel)">
        <title>Bridging the Gap: Combining Genomics and Transcriptomics Approaches to Understand Stylosanthes scabra, an Orphan Legume from the Brazilian Caatinga.</title>
        <authorList>
            <person name="Ferreira-Neto J.R.C."/>
            <person name="da Silva M.D."/>
            <person name="Binneck E."/>
            <person name="de Melo N.F."/>
            <person name="da Silva R.H."/>
            <person name="de Melo A.L.T.M."/>
            <person name="Pandolfi V."/>
            <person name="Bustamante F.O."/>
            <person name="Brasileiro-Vidal A.C."/>
            <person name="Benko-Iseppon A.M."/>
        </authorList>
    </citation>
    <scope>NUCLEOTIDE SEQUENCE [LARGE SCALE GENOMIC DNA]</scope>
    <source>
        <tissue evidence="12">Leaves</tissue>
    </source>
</reference>
<name>A0ABU6SFX7_9FABA</name>
<keyword evidence="10" id="KW-1133">Transmembrane helix</keyword>
<dbReference type="SUPFAM" id="SSF57850">
    <property type="entry name" value="RING/U-box"/>
    <property type="match status" value="1"/>
</dbReference>
<dbReference type="Gene3D" id="3.30.40.10">
    <property type="entry name" value="Zinc/RING finger domain, C3HC4 (zinc finger)"/>
    <property type="match status" value="1"/>
</dbReference>
<keyword evidence="3" id="KW-0479">Metal-binding</keyword>
<gene>
    <name evidence="12" type="ORF">PIB30_045131</name>
</gene>
<evidence type="ECO:0000256" key="5">
    <source>
        <dbReference type="ARBA" id="ARBA00022786"/>
    </source>
</evidence>
<feature type="compositionally biased region" description="Acidic residues" evidence="9">
    <location>
        <begin position="198"/>
        <end position="208"/>
    </location>
</feature>
<dbReference type="EMBL" id="JASCZI010060688">
    <property type="protein sequence ID" value="MED6135302.1"/>
    <property type="molecule type" value="Genomic_DNA"/>
</dbReference>
<dbReference type="PANTHER" id="PTHR14155">
    <property type="entry name" value="RING FINGER DOMAIN-CONTAINING"/>
    <property type="match status" value="1"/>
</dbReference>
<evidence type="ECO:0000256" key="3">
    <source>
        <dbReference type="ARBA" id="ARBA00022723"/>
    </source>
</evidence>
<evidence type="ECO:0000313" key="13">
    <source>
        <dbReference type="Proteomes" id="UP001341840"/>
    </source>
</evidence>
<evidence type="ECO:0000256" key="7">
    <source>
        <dbReference type="ARBA" id="ARBA00024209"/>
    </source>
</evidence>
<keyword evidence="10" id="KW-0472">Membrane</keyword>
<feature type="domain" description="RING-type" evidence="11">
    <location>
        <begin position="125"/>
        <end position="167"/>
    </location>
</feature>
<protein>
    <recommendedName>
        <fullName evidence="2">RING-type E3 ubiquitin transferase</fullName>
        <ecNumber evidence="2">2.3.2.27</ecNumber>
    </recommendedName>
</protein>
<dbReference type="InterPro" id="IPR013083">
    <property type="entry name" value="Znf_RING/FYVE/PHD"/>
</dbReference>
<dbReference type="PROSITE" id="PS50089">
    <property type="entry name" value="ZF_RING_2"/>
    <property type="match status" value="1"/>
</dbReference>
<dbReference type="PANTHER" id="PTHR14155:SF521">
    <property type="entry name" value="RING-H2 FINGER PROTEIN ATL30"/>
    <property type="match status" value="1"/>
</dbReference>
<proteinExistence type="inferred from homology"/>
<feature type="compositionally biased region" description="Low complexity" evidence="9">
    <location>
        <begin position="175"/>
        <end position="184"/>
    </location>
</feature>
<evidence type="ECO:0000256" key="8">
    <source>
        <dbReference type="PROSITE-ProRule" id="PRU00175"/>
    </source>
</evidence>
<feature type="compositionally biased region" description="Low complexity" evidence="9">
    <location>
        <begin position="1"/>
        <end position="12"/>
    </location>
</feature>
<evidence type="ECO:0000256" key="9">
    <source>
        <dbReference type="SAM" id="MobiDB-lite"/>
    </source>
</evidence>
<dbReference type="Proteomes" id="UP001341840">
    <property type="component" value="Unassembled WGS sequence"/>
</dbReference>